<name>A0A1F5RXE8_9BACT</name>
<sequence length="221" mass="25552">MPSLIFDIETSGREWESFDQEQQEYLLKFSHTEEERENAKEQLALHAVTAEIVCIGMLNPDTNKGVVYYRADKPAEEFTANDILYSAGNEREILEKFWASIKNYRQFITFNGRSFDCPFLLIRSAILAVKATKNLMPYRYGTGEHVDLLEQLTFYGAARKFNLDFYCKAFGIESPKSHGLNGHDVPKYFRAGKTLEIAKYCAGDLQATKELYERWQKHIAF</sequence>
<dbReference type="GO" id="GO:0003676">
    <property type="term" value="F:nucleic acid binding"/>
    <property type="evidence" value="ECO:0007669"/>
    <property type="project" value="InterPro"/>
</dbReference>
<dbReference type="InterPro" id="IPR019288">
    <property type="entry name" value="3'-5'_exonuclease_PolB-like"/>
</dbReference>
<evidence type="ECO:0000313" key="2">
    <source>
        <dbReference type="EMBL" id="OGF19104.1"/>
    </source>
</evidence>
<dbReference type="Gene3D" id="3.30.420.10">
    <property type="entry name" value="Ribonuclease H-like superfamily/Ribonuclease H"/>
    <property type="match status" value="1"/>
</dbReference>
<accession>A0A1F5RXE8</accession>
<gene>
    <name evidence="2" type="ORF">A3G56_03390</name>
</gene>
<dbReference type="Proteomes" id="UP000178682">
    <property type="component" value="Unassembled WGS sequence"/>
</dbReference>
<dbReference type="Pfam" id="PF10108">
    <property type="entry name" value="DNA_pol_B_exo2"/>
    <property type="match status" value="1"/>
</dbReference>
<reference evidence="2 3" key="1">
    <citation type="journal article" date="2016" name="Nat. Commun.">
        <title>Thousands of microbial genomes shed light on interconnected biogeochemical processes in an aquifer system.</title>
        <authorList>
            <person name="Anantharaman K."/>
            <person name="Brown C.T."/>
            <person name="Hug L.A."/>
            <person name="Sharon I."/>
            <person name="Castelle C.J."/>
            <person name="Probst A.J."/>
            <person name="Thomas B.C."/>
            <person name="Singh A."/>
            <person name="Wilkins M.J."/>
            <person name="Karaoz U."/>
            <person name="Brodie E.L."/>
            <person name="Williams K.H."/>
            <person name="Hubbard S.S."/>
            <person name="Banfield J.F."/>
        </authorList>
    </citation>
    <scope>NUCLEOTIDE SEQUENCE [LARGE SCALE GENOMIC DNA]</scope>
</reference>
<dbReference type="AlphaFoldDB" id="A0A1F5RXE8"/>
<dbReference type="EMBL" id="MFFX01000032">
    <property type="protein sequence ID" value="OGF19104.1"/>
    <property type="molecule type" value="Genomic_DNA"/>
</dbReference>
<dbReference type="InterPro" id="IPR012337">
    <property type="entry name" value="RNaseH-like_sf"/>
</dbReference>
<dbReference type="SUPFAM" id="SSF53098">
    <property type="entry name" value="Ribonuclease H-like"/>
    <property type="match status" value="1"/>
</dbReference>
<evidence type="ECO:0000313" key="3">
    <source>
        <dbReference type="Proteomes" id="UP000178682"/>
    </source>
</evidence>
<feature type="domain" description="Predicted 3'-5' exonuclease PolB-like" evidence="1">
    <location>
        <begin position="76"/>
        <end position="217"/>
    </location>
</feature>
<dbReference type="InterPro" id="IPR036397">
    <property type="entry name" value="RNaseH_sf"/>
</dbReference>
<proteinExistence type="predicted"/>
<evidence type="ECO:0000259" key="1">
    <source>
        <dbReference type="Pfam" id="PF10108"/>
    </source>
</evidence>
<protein>
    <recommendedName>
        <fullName evidence="1">Predicted 3'-5' exonuclease PolB-like domain-containing protein</fullName>
    </recommendedName>
</protein>
<comment type="caution">
    <text evidence="2">The sequence shown here is derived from an EMBL/GenBank/DDBJ whole genome shotgun (WGS) entry which is preliminary data.</text>
</comment>
<organism evidence="2 3">
    <name type="scientific">Candidatus Falkowbacteria bacterium RIFCSPLOWO2_12_FULL_45_10</name>
    <dbReference type="NCBI Taxonomy" id="1797990"/>
    <lineage>
        <taxon>Bacteria</taxon>
        <taxon>Candidatus Falkowiibacteriota</taxon>
    </lineage>
</organism>